<reference evidence="1" key="1">
    <citation type="submission" date="2020-11" db="EMBL/GenBank/DDBJ databases">
        <title>Enhanced detection system for hospital associated transmission using whole genome sequencing surveillance.</title>
        <authorList>
            <person name="Harrison L.H."/>
            <person name="Van Tyne D."/>
            <person name="Marsh J.W."/>
            <person name="Griffith M.P."/>
            <person name="Snyder D.J."/>
            <person name="Cooper V.S."/>
            <person name="Mustapha M."/>
        </authorList>
    </citation>
    <scope>NUCLEOTIDE SEQUENCE</scope>
    <source>
        <strain evidence="1">PR00070</strain>
    </source>
</reference>
<dbReference type="PANTHER" id="PTHR35368">
    <property type="entry name" value="HYDROPEROXIDE REDUCTASE"/>
    <property type="match status" value="1"/>
</dbReference>
<dbReference type="InterPro" id="IPR052924">
    <property type="entry name" value="OsmC/Ohr_hydroprdx_reductase"/>
</dbReference>
<proteinExistence type="predicted"/>
<evidence type="ECO:0000313" key="2">
    <source>
        <dbReference type="Proteomes" id="UP000612266"/>
    </source>
</evidence>
<dbReference type="Proteomes" id="UP000612266">
    <property type="component" value="Unassembled WGS sequence"/>
</dbReference>
<dbReference type="GeneID" id="57334585"/>
<name>A0A6G6SY14_9GAMM</name>
<accession>A0A6G6SY14</accession>
<dbReference type="RefSeq" id="WP_075671228.1">
    <property type="nucleotide sequence ID" value="NZ_CP047349.1"/>
</dbReference>
<dbReference type="Gene3D" id="3.30.300.20">
    <property type="match status" value="1"/>
</dbReference>
<gene>
    <name evidence="1" type="ORF">I4901_06115</name>
</gene>
<dbReference type="EMBL" id="JADSJR010000006">
    <property type="protein sequence ID" value="MBG2913938.1"/>
    <property type="molecule type" value="Genomic_DNA"/>
</dbReference>
<comment type="caution">
    <text evidence="1">The sequence shown here is derived from an EMBL/GenBank/DDBJ whole genome shotgun (WGS) entry which is preliminary data.</text>
</comment>
<dbReference type="SUPFAM" id="SSF82784">
    <property type="entry name" value="OsmC-like"/>
    <property type="match status" value="1"/>
</dbReference>
<protein>
    <submittedName>
        <fullName evidence="1">OsmC family protein</fullName>
    </submittedName>
</protein>
<evidence type="ECO:0000313" key="1">
    <source>
        <dbReference type="EMBL" id="MBG2913938.1"/>
    </source>
</evidence>
<organism evidence="1 2">
    <name type="scientific">Proteus terrae subsp. cibarius</name>
    <dbReference type="NCBI Taxonomy" id="626774"/>
    <lineage>
        <taxon>Bacteria</taxon>
        <taxon>Pseudomonadati</taxon>
        <taxon>Pseudomonadota</taxon>
        <taxon>Gammaproteobacteria</taxon>
        <taxon>Enterobacterales</taxon>
        <taxon>Morganellaceae</taxon>
        <taxon>Proteus</taxon>
    </lineage>
</organism>
<dbReference type="Pfam" id="PF02566">
    <property type="entry name" value="OsmC"/>
    <property type="match status" value="1"/>
</dbReference>
<dbReference type="AlphaFoldDB" id="A0A6G6SY14"/>
<dbReference type="InterPro" id="IPR003718">
    <property type="entry name" value="OsmC/Ohr_fam"/>
</dbReference>
<dbReference type="InterPro" id="IPR015946">
    <property type="entry name" value="KH_dom-like_a/b"/>
</dbReference>
<dbReference type="InterPro" id="IPR036102">
    <property type="entry name" value="OsmC/Ohrsf"/>
</dbReference>
<dbReference type="PANTHER" id="PTHR35368:SF1">
    <property type="entry name" value="HYDROPEROXIDE REDUCTASE"/>
    <property type="match status" value="1"/>
</dbReference>
<sequence length="148" mass="16485">MPIIEFSSVITNDASSPLQMQCASRQFTLIIDEPVAYGGEDSGVNPIEALLASIGACKGIVAKSFARLHRINLKNIRIEMKGEIDPDGYMGKNKRVKIGLSRISTHYFIQADNTKEEIQTFINFIEHTCPLSDTIKNAPIFHTFVEIE</sequence>